<keyword evidence="5 12" id="KW-1003">Cell membrane</keyword>
<feature type="transmembrane region" description="Helical" evidence="12">
    <location>
        <begin position="134"/>
        <end position="155"/>
    </location>
</feature>
<dbReference type="Proteomes" id="UP000249091">
    <property type="component" value="Chromosome 1"/>
</dbReference>
<dbReference type="InterPro" id="IPR004670">
    <property type="entry name" value="NhaA"/>
</dbReference>
<dbReference type="PROSITE" id="PS51352">
    <property type="entry name" value="THIOREDOXIN_2"/>
    <property type="match status" value="1"/>
</dbReference>
<dbReference type="Gene3D" id="1.20.1530.10">
    <property type="entry name" value="Na+/H+ antiporter like domain"/>
    <property type="match status" value="1"/>
</dbReference>
<dbReference type="Pfam" id="PF06965">
    <property type="entry name" value="Na_H_antiport_1"/>
    <property type="match status" value="1"/>
</dbReference>
<sequence length="617" mass="66885">MTVDENPTKLRRMSRLLAGIRDGTDDDTLAAGFLLAATVVALIWANLGSSYEAFWHTPLSIRIGDYGISLDLKDWVNDAVMTLFFFVVGLEVKRELTIGELTDRTRAAVPLVAAIAGLALPAVLYLLLNPSGEAAGAWGVVVSTDTAFVLGALALVGPRCPARLRVFILTLAVADDIGALAIIALFYTEELRLGYLLLGGAGLLLIMQFRRLEVWRGIAYFFVAAGTWVAFYESGVHPTLAGVLIALILPVYPPRRGEVERAGELTRAFRQSPNPDYARAAQLGVLRAVSVNERLLRFYQPYVAFLVVPIFALANAGVVITGETLGDAIGSPITWGVVLGLVVGKLVGITAATAVFSRLRPGSLPPGLTLSQVSGGAALAGIGFTISLFIVDLAFESSEAANDARIGVLVAALLATGSGWLLFRVFDRRLPAEGAIGPVLLRPVDPRRDHLRGPENAPLTLVEYGDFECPFCTRATGGIQEVRKHFGDDLRYVFRHLPLDAVHPYARFAAEASEAAATQGKFWEMHDVLFAHSDALSEEEIYDYAERLGLDMDRFEEDLRLERYRHRVEDDDLDAATSDVGGTPTFYLGATDSDLTLHTGPFDAATLIRRLEEARDS</sequence>
<dbReference type="GO" id="GO:0005886">
    <property type="term" value="C:plasma membrane"/>
    <property type="evidence" value="ECO:0007669"/>
    <property type="project" value="UniProtKB-SubCell"/>
</dbReference>
<dbReference type="GO" id="GO:0015385">
    <property type="term" value="F:sodium:proton antiporter activity"/>
    <property type="evidence" value="ECO:0007669"/>
    <property type="project" value="UniProtKB-UniRule"/>
</dbReference>
<dbReference type="HAMAP" id="MF_01844">
    <property type="entry name" value="NhaA"/>
    <property type="match status" value="1"/>
</dbReference>
<dbReference type="SUPFAM" id="SSF52833">
    <property type="entry name" value="Thioredoxin-like"/>
    <property type="match status" value="1"/>
</dbReference>
<comment type="function">
    <text evidence="12">Na(+)/H(+) antiporter that extrudes sodium in exchange for external protons.</text>
</comment>
<evidence type="ECO:0000256" key="10">
    <source>
        <dbReference type="ARBA" id="ARBA00023136"/>
    </source>
</evidence>
<feature type="transmembrane region" description="Helical" evidence="12">
    <location>
        <begin position="368"/>
        <end position="391"/>
    </location>
</feature>
<feature type="transmembrane region" description="Helical" evidence="12">
    <location>
        <begin position="333"/>
        <end position="356"/>
    </location>
</feature>
<accession>A0A2X4UBW3</accession>
<dbReference type="PANTHER" id="PTHR30341:SF0">
    <property type="entry name" value="NA(+)_H(+) ANTIPORTER NHAA"/>
    <property type="match status" value="1"/>
</dbReference>
<evidence type="ECO:0000256" key="2">
    <source>
        <dbReference type="ARBA" id="ARBA00007006"/>
    </source>
</evidence>
<keyword evidence="9 12" id="KW-0406">Ion transport</keyword>
<feature type="transmembrane region" description="Helical" evidence="12">
    <location>
        <begin position="167"/>
        <end position="187"/>
    </location>
</feature>
<evidence type="ECO:0000256" key="7">
    <source>
        <dbReference type="ARBA" id="ARBA00022989"/>
    </source>
</evidence>
<dbReference type="KEGG" id="rcr:NCTC10994_03244"/>
<dbReference type="Pfam" id="PF13462">
    <property type="entry name" value="Thioredoxin_4"/>
    <property type="match status" value="1"/>
</dbReference>
<comment type="similarity">
    <text evidence="12">Belongs to the NhaA Na(+)/H(+) (TC 2.A.33) antiporter family.</text>
</comment>
<reference evidence="14 15" key="1">
    <citation type="submission" date="2018-06" db="EMBL/GenBank/DDBJ databases">
        <authorList>
            <consortium name="Pathogen Informatics"/>
            <person name="Doyle S."/>
        </authorList>
    </citation>
    <scope>NUCLEOTIDE SEQUENCE [LARGE SCALE GENOMIC DNA]</scope>
    <source>
        <strain evidence="14 15">NCTC10994</strain>
    </source>
</reference>
<gene>
    <name evidence="14" type="primary">nhaA_3</name>
    <name evidence="12" type="synonym">nhaA</name>
    <name evidence="14" type="ORF">NCTC10994_03244</name>
</gene>
<feature type="transmembrane region" description="Helical" evidence="12">
    <location>
        <begin position="29"/>
        <end position="47"/>
    </location>
</feature>
<evidence type="ECO:0000313" key="15">
    <source>
        <dbReference type="Proteomes" id="UP000249091"/>
    </source>
</evidence>
<evidence type="ECO:0000256" key="6">
    <source>
        <dbReference type="ARBA" id="ARBA00022692"/>
    </source>
</evidence>
<evidence type="ECO:0000256" key="8">
    <source>
        <dbReference type="ARBA" id="ARBA00023053"/>
    </source>
</evidence>
<dbReference type="Gene3D" id="3.40.30.10">
    <property type="entry name" value="Glutaredoxin"/>
    <property type="match status" value="1"/>
</dbReference>
<keyword evidence="11 12" id="KW-0739">Sodium transport</keyword>
<evidence type="ECO:0000256" key="4">
    <source>
        <dbReference type="ARBA" id="ARBA00022449"/>
    </source>
</evidence>
<keyword evidence="6 12" id="KW-0812">Transmembrane</keyword>
<keyword evidence="3 12" id="KW-0813">Transport</keyword>
<protein>
    <recommendedName>
        <fullName evidence="12">Na(+)/H(+) antiporter NhaA</fullName>
    </recommendedName>
    <alternativeName>
        <fullName evidence="12">Sodium/proton antiporter NhaA</fullName>
    </alternativeName>
</protein>
<feature type="domain" description="Thioredoxin" evidence="13">
    <location>
        <begin position="414"/>
        <end position="616"/>
    </location>
</feature>
<feature type="transmembrane region" description="Helical" evidence="12">
    <location>
        <begin position="237"/>
        <end position="253"/>
    </location>
</feature>
<dbReference type="InterPro" id="IPR036249">
    <property type="entry name" value="Thioredoxin-like_sf"/>
</dbReference>
<dbReference type="AlphaFoldDB" id="A0A2X4UBW3"/>
<comment type="catalytic activity">
    <reaction evidence="12">
        <text>Na(+)(in) + 2 H(+)(out) = Na(+)(out) + 2 H(+)(in)</text>
        <dbReference type="Rhea" id="RHEA:29251"/>
        <dbReference type="ChEBI" id="CHEBI:15378"/>
        <dbReference type="ChEBI" id="CHEBI:29101"/>
    </reaction>
</comment>
<feature type="transmembrane region" description="Helical" evidence="12">
    <location>
        <begin position="214"/>
        <end position="231"/>
    </location>
</feature>
<feature type="transmembrane region" description="Helical" evidence="12">
    <location>
        <begin position="193"/>
        <end position="209"/>
    </location>
</feature>
<keyword evidence="8 12" id="KW-0915">Sodium</keyword>
<comment type="similarity">
    <text evidence="2">In the N-terminal section; belongs to the NhaA Na(+)/H(+) (TC 2.A.33) antiporter family.</text>
</comment>
<dbReference type="STRING" id="1219011.GCA_001895045_03488"/>
<feature type="transmembrane region" description="Helical" evidence="12">
    <location>
        <begin position="108"/>
        <end position="128"/>
    </location>
</feature>
<dbReference type="InterPro" id="IPR012336">
    <property type="entry name" value="Thioredoxin-like_fold"/>
</dbReference>
<keyword evidence="7 12" id="KW-1133">Transmembrane helix</keyword>
<evidence type="ECO:0000256" key="5">
    <source>
        <dbReference type="ARBA" id="ARBA00022475"/>
    </source>
</evidence>
<evidence type="ECO:0000256" key="12">
    <source>
        <dbReference type="HAMAP-Rule" id="MF_01844"/>
    </source>
</evidence>
<dbReference type="InterPro" id="IPR023171">
    <property type="entry name" value="Na/H_antiporter_dom_sf"/>
</dbReference>
<dbReference type="GO" id="GO:0006885">
    <property type="term" value="P:regulation of pH"/>
    <property type="evidence" value="ECO:0007669"/>
    <property type="project" value="UniProtKB-UniRule"/>
</dbReference>
<feature type="transmembrane region" description="Helical" evidence="12">
    <location>
        <begin position="406"/>
        <end position="423"/>
    </location>
</feature>
<feature type="transmembrane region" description="Helical" evidence="12">
    <location>
        <begin position="302"/>
        <end position="321"/>
    </location>
</feature>
<dbReference type="NCBIfam" id="TIGR00773">
    <property type="entry name" value="NhaA"/>
    <property type="match status" value="1"/>
</dbReference>
<dbReference type="InterPro" id="IPR013766">
    <property type="entry name" value="Thioredoxin_domain"/>
</dbReference>
<keyword evidence="10 12" id="KW-0472">Membrane</keyword>
<organism evidence="14 15">
    <name type="scientific">Rhodococcus coprophilus</name>
    <dbReference type="NCBI Taxonomy" id="38310"/>
    <lineage>
        <taxon>Bacteria</taxon>
        <taxon>Bacillati</taxon>
        <taxon>Actinomycetota</taxon>
        <taxon>Actinomycetes</taxon>
        <taxon>Mycobacteriales</taxon>
        <taxon>Nocardiaceae</taxon>
        <taxon>Rhodococcus</taxon>
    </lineage>
</organism>
<evidence type="ECO:0000256" key="11">
    <source>
        <dbReference type="ARBA" id="ARBA00023201"/>
    </source>
</evidence>
<name>A0A2X4UBW3_9NOCA</name>
<evidence type="ECO:0000313" key="14">
    <source>
        <dbReference type="EMBL" id="SQI36099.1"/>
    </source>
</evidence>
<dbReference type="RefSeq" id="WP_072703804.1">
    <property type="nucleotide sequence ID" value="NZ_JAFBBL010000001.1"/>
</dbReference>
<evidence type="ECO:0000259" key="13">
    <source>
        <dbReference type="PROSITE" id="PS51352"/>
    </source>
</evidence>
<proteinExistence type="inferred from homology"/>
<evidence type="ECO:0000256" key="1">
    <source>
        <dbReference type="ARBA" id="ARBA00004429"/>
    </source>
</evidence>
<dbReference type="EMBL" id="LS483468">
    <property type="protein sequence ID" value="SQI36099.1"/>
    <property type="molecule type" value="Genomic_DNA"/>
</dbReference>
<evidence type="ECO:0000256" key="3">
    <source>
        <dbReference type="ARBA" id="ARBA00022448"/>
    </source>
</evidence>
<evidence type="ECO:0000256" key="9">
    <source>
        <dbReference type="ARBA" id="ARBA00023065"/>
    </source>
</evidence>
<keyword evidence="4 12" id="KW-0050">Antiport</keyword>
<comment type="subcellular location">
    <subcellularLocation>
        <location evidence="1">Cell inner membrane</location>
        <topology evidence="1">Multi-pass membrane protein</topology>
    </subcellularLocation>
    <subcellularLocation>
        <location evidence="12">Cell membrane</location>
        <topology evidence="12">Multi-pass membrane protein</topology>
    </subcellularLocation>
</comment>
<keyword evidence="15" id="KW-1185">Reference proteome</keyword>
<dbReference type="PANTHER" id="PTHR30341">
    <property type="entry name" value="SODIUM ION/PROTON ANTIPORTER NHAA-RELATED"/>
    <property type="match status" value="1"/>
</dbReference>